<evidence type="ECO:0000313" key="2">
    <source>
        <dbReference type="Proteomes" id="UP001498771"/>
    </source>
</evidence>
<evidence type="ECO:0000313" key="1">
    <source>
        <dbReference type="EMBL" id="KAK7204965.1"/>
    </source>
</evidence>
<name>A0ABR1F555_9ASCO</name>
<accession>A0ABR1F555</accession>
<dbReference type="RefSeq" id="XP_064767998.1">
    <property type="nucleotide sequence ID" value="XM_064914129.1"/>
</dbReference>
<sequence>MEISLHLPICTACGVQYESSTAPETCLICDDPRQYVPATGQAWTTLGAMQVSTAGYRNEIKLVDPEEELELYSVCTVPKFGMDQRALLMVRDGGKRNVLWDCVSFLDAETVERITRLGGISMIVLSHPHFYATHVDWARTFKCEVYLSSMDTDFLMRPNANDVQRFINEDIFTVEGDDELSVVRVDGHFPGSMVCGWKGRHLLVSDSISVALSGVGRRPRRAGTTSFNFMWSHCNMIPLDASAIYYIWVAIRDMKFDAVHGHRDGLTVKPNAKERVLESMKIVLEKMGCCDELVFDFEAEEEYLYFEV</sequence>
<organism evidence="1 2">
    <name type="scientific">Myxozyma melibiosi</name>
    <dbReference type="NCBI Taxonomy" id="54550"/>
    <lineage>
        <taxon>Eukaryota</taxon>
        <taxon>Fungi</taxon>
        <taxon>Dikarya</taxon>
        <taxon>Ascomycota</taxon>
        <taxon>Saccharomycotina</taxon>
        <taxon>Lipomycetes</taxon>
        <taxon>Lipomycetales</taxon>
        <taxon>Lipomycetaceae</taxon>
        <taxon>Myxozyma</taxon>
    </lineage>
</organism>
<dbReference type="GeneID" id="90039641"/>
<keyword evidence="2" id="KW-1185">Reference proteome</keyword>
<reference evidence="1 2" key="1">
    <citation type="submission" date="2024-03" db="EMBL/GenBank/DDBJ databases">
        <title>Genome-scale model development and genomic sequencing of the oleaginous clade Lipomyces.</title>
        <authorList>
            <consortium name="Lawrence Berkeley National Laboratory"/>
            <person name="Czajka J.J."/>
            <person name="Han Y."/>
            <person name="Kim J."/>
            <person name="Mondo S.J."/>
            <person name="Hofstad B.A."/>
            <person name="Robles A."/>
            <person name="Haridas S."/>
            <person name="Riley R."/>
            <person name="LaButti K."/>
            <person name="Pangilinan J."/>
            <person name="Andreopoulos W."/>
            <person name="Lipzen A."/>
            <person name="Yan J."/>
            <person name="Wang M."/>
            <person name="Ng V."/>
            <person name="Grigoriev I.V."/>
            <person name="Spatafora J.W."/>
            <person name="Magnuson J.K."/>
            <person name="Baker S.E."/>
            <person name="Pomraning K.R."/>
        </authorList>
    </citation>
    <scope>NUCLEOTIDE SEQUENCE [LARGE SCALE GENOMIC DNA]</scope>
    <source>
        <strain evidence="1 2">Phaff 52-87</strain>
    </source>
</reference>
<dbReference type="InterPro" id="IPR036866">
    <property type="entry name" value="RibonucZ/Hydroxyglut_hydro"/>
</dbReference>
<dbReference type="PANTHER" id="PTHR36839">
    <property type="entry name" value="METALLO-BETA-LACTAMASE FAMILY PROTEIN (AFU_ORTHOLOGUE AFUA_5G12770)"/>
    <property type="match status" value="1"/>
</dbReference>
<comment type="caution">
    <text evidence="1">The sequence shown here is derived from an EMBL/GenBank/DDBJ whole genome shotgun (WGS) entry which is preliminary data.</text>
</comment>
<dbReference type="Gene3D" id="3.60.15.10">
    <property type="entry name" value="Ribonuclease Z/Hydroxyacylglutathione hydrolase-like"/>
    <property type="match status" value="1"/>
</dbReference>
<dbReference type="PANTHER" id="PTHR36839:SF1">
    <property type="entry name" value="METALLO-BETA-LACTAMASE FAMILY PROTEIN (AFU_ORTHOLOGUE AFUA_5G12770)"/>
    <property type="match status" value="1"/>
</dbReference>
<protein>
    <submittedName>
        <fullName evidence="1">Metallo-beta-lactamase domain protein</fullName>
    </submittedName>
</protein>
<dbReference type="EMBL" id="JBBJBU010000006">
    <property type="protein sequence ID" value="KAK7204965.1"/>
    <property type="molecule type" value="Genomic_DNA"/>
</dbReference>
<dbReference type="Proteomes" id="UP001498771">
    <property type="component" value="Unassembled WGS sequence"/>
</dbReference>
<dbReference type="SUPFAM" id="SSF56281">
    <property type="entry name" value="Metallo-hydrolase/oxidoreductase"/>
    <property type="match status" value="1"/>
</dbReference>
<proteinExistence type="predicted"/>
<gene>
    <name evidence="1" type="ORF">BZA70DRAFT_289616</name>
</gene>